<dbReference type="AlphaFoldDB" id="H4GIZ6"/>
<protein>
    <recommendedName>
        <fullName evidence="2">acetyl-CoA C-acetyltransferase</fullName>
        <ecNumber evidence="2">2.3.1.9</ecNumber>
    </recommendedName>
    <alternativeName>
        <fullName evidence="5">Acetoacetyl-CoA thiolase</fullName>
    </alternativeName>
</protein>
<dbReference type="NCBIfam" id="TIGR01930">
    <property type="entry name" value="AcCoA-C-Actrans"/>
    <property type="match status" value="1"/>
</dbReference>
<feature type="active site" description="Proton acceptor" evidence="6">
    <location>
        <position position="381"/>
    </location>
</feature>
<dbReference type="EMBL" id="AICN01000026">
    <property type="protein sequence ID" value="EHS87108.1"/>
    <property type="molecule type" value="Genomic_DNA"/>
</dbReference>
<gene>
    <name evidence="10" type="ORF">PS3_2958</name>
</gene>
<evidence type="ECO:0000256" key="6">
    <source>
        <dbReference type="PIRSR" id="PIRSR000429-1"/>
    </source>
</evidence>
<evidence type="ECO:0000259" key="9">
    <source>
        <dbReference type="Pfam" id="PF02803"/>
    </source>
</evidence>
<evidence type="ECO:0000256" key="4">
    <source>
        <dbReference type="ARBA" id="ARBA00023315"/>
    </source>
</evidence>
<dbReference type="Gene3D" id="3.40.47.10">
    <property type="match status" value="2"/>
</dbReference>
<dbReference type="InterPro" id="IPR020613">
    <property type="entry name" value="Thiolase_CS"/>
</dbReference>
<dbReference type="PATRIC" id="fig|1144300.3.peg.600"/>
<dbReference type="PIRSF" id="PIRSF000429">
    <property type="entry name" value="Ac-CoA_Ac_transf"/>
    <property type="match status" value="1"/>
</dbReference>
<comment type="similarity">
    <text evidence="1 7">Belongs to the thiolase-like superfamily. Thiolase family.</text>
</comment>
<evidence type="ECO:0000259" key="8">
    <source>
        <dbReference type="Pfam" id="PF00108"/>
    </source>
</evidence>
<dbReference type="Proteomes" id="UP000004567">
    <property type="component" value="Unassembled WGS sequence"/>
</dbReference>
<keyword evidence="4 7" id="KW-0012">Acyltransferase</keyword>
<evidence type="ECO:0000256" key="7">
    <source>
        <dbReference type="RuleBase" id="RU003557"/>
    </source>
</evidence>
<dbReference type="InterPro" id="IPR020615">
    <property type="entry name" value="Thiolase_acyl_enz_int_AS"/>
</dbReference>
<evidence type="ECO:0000256" key="3">
    <source>
        <dbReference type="ARBA" id="ARBA00022679"/>
    </source>
</evidence>
<organism evidence="10 11">
    <name type="scientific">Limosilactobacillus gastricus PS3</name>
    <dbReference type="NCBI Taxonomy" id="1144300"/>
    <lineage>
        <taxon>Bacteria</taxon>
        <taxon>Bacillati</taxon>
        <taxon>Bacillota</taxon>
        <taxon>Bacilli</taxon>
        <taxon>Lactobacillales</taxon>
        <taxon>Lactobacillaceae</taxon>
        <taxon>Limosilactobacillus</taxon>
    </lineage>
</organism>
<dbReference type="FunFam" id="3.40.47.10:FF:000010">
    <property type="entry name" value="Acetyl-CoA acetyltransferase (Thiolase)"/>
    <property type="match status" value="1"/>
</dbReference>
<evidence type="ECO:0000256" key="2">
    <source>
        <dbReference type="ARBA" id="ARBA00012705"/>
    </source>
</evidence>
<feature type="active site" description="Proton acceptor" evidence="6">
    <location>
        <position position="351"/>
    </location>
</feature>
<dbReference type="PANTHER" id="PTHR18919">
    <property type="entry name" value="ACETYL-COA C-ACYLTRANSFERASE"/>
    <property type="match status" value="1"/>
</dbReference>
<proteinExistence type="inferred from homology"/>
<dbReference type="STRING" id="1144300.PS3_2958"/>
<comment type="caution">
    <text evidence="10">The sequence shown here is derived from an EMBL/GenBank/DDBJ whole genome shotgun (WGS) entry which is preliminary data.</text>
</comment>
<evidence type="ECO:0000313" key="10">
    <source>
        <dbReference type="EMBL" id="EHS87108.1"/>
    </source>
</evidence>
<name>H4GIZ6_9LACO</name>
<keyword evidence="3 7" id="KW-0808">Transferase</keyword>
<reference evidence="10 11" key="1">
    <citation type="journal article" date="2013" name="Genome Announc.">
        <title>Genome Sequence of Lactobacillus gastricus PS3, a Strain Isolated from Human Milk.</title>
        <authorList>
            <person name="Martin V."/>
            <person name="Cardenas N."/>
            <person name="Jimenez E."/>
            <person name="Maldonado A."/>
            <person name="Rodriguez J.M."/>
            <person name="Fernandez L."/>
        </authorList>
    </citation>
    <scope>NUCLEOTIDE SEQUENCE [LARGE SCALE GENOMIC DNA]</scope>
    <source>
        <strain evidence="10 11">PS3</strain>
    </source>
</reference>
<evidence type="ECO:0000256" key="1">
    <source>
        <dbReference type="ARBA" id="ARBA00010982"/>
    </source>
</evidence>
<dbReference type="CDD" id="cd00751">
    <property type="entry name" value="thiolase"/>
    <property type="match status" value="1"/>
</dbReference>
<feature type="active site" description="Acyl-thioester intermediate" evidence="6">
    <location>
        <position position="92"/>
    </location>
</feature>
<evidence type="ECO:0000313" key="11">
    <source>
        <dbReference type="Proteomes" id="UP000004567"/>
    </source>
</evidence>
<dbReference type="Pfam" id="PF02803">
    <property type="entry name" value="Thiolase_C"/>
    <property type="match status" value="1"/>
</dbReference>
<dbReference type="EC" id="2.3.1.9" evidence="2"/>
<dbReference type="PROSITE" id="PS00737">
    <property type="entry name" value="THIOLASE_2"/>
    <property type="match status" value="1"/>
</dbReference>
<dbReference type="GO" id="GO:0003985">
    <property type="term" value="F:acetyl-CoA C-acetyltransferase activity"/>
    <property type="evidence" value="ECO:0007669"/>
    <property type="project" value="UniProtKB-EC"/>
</dbReference>
<dbReference type="Pfam" id="PF00108">
    <property type="entry name" value="Thiolase_N"/>
    <property type="match status" value="1"/>
</dbReference>
<dbReference type="InterPro" id="IPR016039">
    <property type="entry name" value="Thiolase-like"/>
</dbReference>
<dbReference type="InterPro" id="IPR020610">
    <property type="entry name" value="Thiolase_AS"/>
</dbReference>
<dbReference type="PANTHER" id="PTHR18919:SF107">
    <property type="entry name" value="ACETYL-COA ACETYLTRANSFERASE, CYTOSOLIC"/>
    <property type="match status" value="1"/>
</dbReference>
<dbReference type="InterPro" id="IPR020616">
    <property type="entry name" value="Thiolase_N"/>
</dbReference>
<dbReference type="PROSITE" id="PS00099">
    <property type="entry name" value="THIOLASE_3"/>
    <property type="match status" value="1"/>
</dbReference>
<dbReference type="InterPro" id="IPR020617">
    <property type="entry name" value="Thiolase_C"/>
</dbReference>
<dbReference type="InterPro" id="IPR002155">
    <property type="entry name" value="Thiolase"/>
</dbReference>
<feature type="domain" description="Thiolase N-terminal" evidence="8">
    <location>
        <begin position="8"/>
        <end position="265"/>
    </location>
</feature>
<sequence length="395" mass="41780">MRLTMERVAIVGASRTPIGKLGGALASLSADQLGTIVIQAALNRAHVNPDQVDEVYLGCAIQAGAGQNVARQAAVNAGIPYSVPATTINVMCGSGLQAINLAAKMIQYGDADVMVAGGTESMSNAPYLIPKGRFGYKYGNAELIDAVYHDGLEDAFYHYPMGITAENLVQQYGITREQLDRFALESQRRAQAAQQAGRFKNEIVPVTLKTKHGSKTIMEDEAIRETSLGQLANLKAAFLEDGVVTAGNSSGINDGAAALVLMKESQAKTQHLSIMGYWEAGKLAGVDPQVMGIGPLVATKKVLETTNLTVDQLDLVELNEAFAAQSLIVKDQLNLPDDKVNVNGGAIALGHPLGDSGARIVVTLLYEMQRRQVNTGLATLCIGGGMGIAAIFNRI</sequence>
<dbReference type="PROSITE" id="PS00098">
    <property type="entry name" value="THIOLASE_1"/>
    <property type="match status" value="1"/>
</dbReference>
<accession>H4GIZ6</accession>
<dbReference type="SUPFAM" id="SSF53901">
    <property type="entry name" value="Thiolase-like"/>
    <property type="match status" value="2"/>
</dbReference>
<evidence type="ECO:0000256" key="5">
    <source>
        <dbReference type="ARBA" id="ARBA00030755"/>
    </source>
</evidence>
<feature type="domain" description="Thiolase C-terminal" evidence="9">
    <location>
        <begin position="278"/>
        <end position="393"/>
    </location>
</feature>